<organism evidence="2 3">
    <name type="scientific">Alternaria dauci</name>
    <dbReference type="NCBI Taxonomy" id="48095"/>
    <lineage>
        <taxon>Eukaryota</taxon>
        <taxon>Fungi</taxon>
        <taxon>Dikarya</taxon>
        <taxon>Ascomycota</taxon>
        <taxon>Pezizomycotina</taxon>
        <taxon>Dothideomycetes</taxon>
        <taxon>Pleosporomycetidae</taxon>
        <taxon>Pleosporales</taxon>
        <taxon>Pleosporineae</taxon>
        <taxon>Pleosporaceae</taxon>
        <taxon>Alternaria</taxon>
        <taxon>Alternaria sect. Porri</taxon>
    </lineage>
</organism>
<accession>A0ABR3V0E5</accession>
<dbReference type="EMBL" id="JBHGVX010000001">
    <property type="protein sequence ID" value="KAL1801544.1"/>
    <property type="molecule type" value="Genomic_DNA"/>
</dbReference>
<gene>
    <name evidence="2" type="ORF">ACET3X_001886</name>
</gene>
<name>A0ABR3V0E5_9PLEO</name>
<proteinExistence type="predicted"/>
<reference evidence="2 3" key="1">
    <citation type="submission" date="2024-09" db="EMBL/GenBank/DDBJ databases">
        <title>T2T genomes of carrot and Alternaria dauci and their utility for understanding host-pathogen interaction during carrot leaf blight disease.</title>
        <authorList>
            <person name="Liu W."/>
            <person name="Xu S."/>
            <person name="Ou C."/>
            <person name="Liu X."/>
            <person name="Zhuang F."/>
            <person name="Deng X.W."/>
        </authorList>
    </citation>
    <scope>NUCLEOTIDE SEQUENCE [LARGE SCALE GENOMIC DNA]</scope>
    <source>
        <strain evidence="2 3">A2016</strain>
    </source>
</reference>
<sequence length="371" mass="42672">MWAARALQQRLDQYRTRNRIRKQVLVEDEYRIRNELRQIELRRSLLEAELDTNLTQQRRVDPEAEGLIQEMTAIDRSRCRPSCEAMQQYLPRELRDMIYKHIVGPTEWHNNHHTVPVLGRKHDNLPEVVFAVSVGSFWHIFECQDYMGDRMRRELVECWYKTCTFDFATDVHLINGFLKGEAALSESLTLGRPALDLVRHLEITLPCAGLRDEASSESTFAPILQGAALLKRPARLRINLDSCFRTSGPDAHHLARIFHQLSQLLPSLIGWKVEFVVAVWTDEQESAHTFGPGSPTIVEGYRVNLLLPGMAESSHSQWVNVFQQVGSEATQLYYTTLNEPSEQDSDYEPDDGCSTSEDGTENHSDDDYWND</sequence>
<keyword evidence="3" id="KW-1185">Reference proteome</keyword>
<comment type="caution">
    <text evidence="2">The sequence shown here is derived from an EMBL/GenBank/DDBJ whole genome shotgun (WGS) entry which is preliminary data.</text>
</comment>
<feature type="region of interest" description="Disordered" evidence="1">
    <location>
        <begin position="338"/>
        <end position="371"/>
    </location>
</feature>
<evidence type="ECO:0000313" key="3">
    <source>
        <dbReference type="Proteomes" id="UP001578633"/>
    </source>
</evidence>
<feature type="compositionally biased region" description="Acidic residues" evidence="1">
    <location>
        <begin position="341"/>
        <end position="351"/>
    </location>
</feature>
<dbReference type="RefSeq" id="XP_069312128.1">
    <property type="nucleotide sequence ID" value="XM_069447228.1"/>
</dbReference>
<dbReference type="Proteomes" id="UP001578633">
    <property type="component" value="Chromosome 1"/>
</dbReference>
<evidence type="ECO:0000313" key="2">
    <source>
        <dbReference type="EMBL" id="KAL1801544.1"/>
    </source>
</evidence>
<dbReference type="GeneID" id="96082208"/>
<evidence type="ECO:0000256" key="1">
    <source>
        <dbReference type="SAM" id="MobiDB-lite"/>
    </source>
</evidence>
<protein>
    <submittedName>
        <fullName evidence="2">Uncharacterized protein</fullName>
    </submittedName>
</protein>
<feature type="compositionally biased region" description="Basic and acidic residues" evidence="1">
    <location>
        <begin position="360"/>
        <end position="371"/>
    </location>
</feature>